<organism evidence="2">
    <name type="scientific">Kingella negevensis</name>
    <dbReference type="NCBI Taxonomy" id="1522312"/>
    <lineage>
        <taxon>Bacteria</taxon>
        <taxon>Pseudomonadati</taxon>
        <taxon>Pseudomonadota</taxon>
        <taxon>Betaproteobacteria</taxon>
        <taxon>Neisseriales</taxon>
        <taxon>Neisseriaceae</taxon>
        <taxon>Kingella</taxon>
    </lineage>
</organism>
<reference evidence="3 4" key="2">
    <citation type="submission" date="2017-06" db="EMBL/GenBank/DDBJ databases">
        <authorList>
            <person name="Kim H.J."/>
            <person name="Triplett B.A."/>
        </authorList>
    </citation>
    <scope>NUCLEOTIDE SEQUENCE [LARGE SCALE GENOMIC DNA]</scope>
    <source>
        <strain evidence="3">Kingella_eburonensis</strain>
    </source>
</reference>
<dbReference type="GeneID" id="83626270"/>
<protein>
    <submittedName>
        <fullName evidence="2">Roadblock/LC7 domain protein</fullName>
    </submittedName>
</protein>
<dbReference type="SMART" id="SM00960">
    <property type="entry name" value="Robl_LC7"/>
    <property type="match status" value="1"/>
</dbReference>
<evidence type="ECO:0000313" key="2">
    <source>
        <dbReference type="EMBL" id="SMQ11660.1"/>
    </source>
</evidence>
<keyword evidence="4" id="KW-1185">Reference proteome</keyword>
<dbReference type="InterPro" id="IPR053141">
    <property type="entry name" value="Mycobact_SerProt_Inhib_Rv3364c"/>
</dbReference>
<reference evidence="2" key="1">
    <citation type="submission" date="2017-05" db="EMBL/GenBank/DDBJ databases">
        <authorList>
            <person name="Song R."/>
            <person name="Chenine A.L."/>
            <person name="Ruprecht R.M."/>
        </authorList>
    </citation>
    <scope>NUCLEOTIDE SEQUENCE</scope>
    <source>
        <strain evidence="2">Kingella_eburonensis</strain>
    </source>
</reference>
<proteinExistence type="predicted"/>
<dbReference type="AlphaFoldDB" id="A0A238HD17"/>
<dbReference type="SUPFAM" id="SSF103196">
    <property type="entry name" value="Roadblock/LC7 domain"/>
    <property type="match status" value="1"/>
</dbReference>
<dbReference type="EMBL" id="FXUV01000001">
    <property type="protein sequence ID" value="SMQ11660.1"/>
    <property type="molecule type" value="Genomic_DNA"/>
</dbReference>
<dbReference type="Proteomes" id="UP000215450">
    <property type="component" value="Unassembled WGS sequence"/>
</dbReference>
<gene>
    <name evidence="2" type="ORF">KEBURONENSIS_00014</name>
</gene>
<evidence type="ECO:0000313" key="4">
    <source>
        <dbReference type="Proteomes" id="UP000215450"/>
    </source>
</evidence>
<dbReference type="Gene3D" id="3.30.450.30">
    <property type="entry name" value="Dynein light chain 2a, cytoplasmic"/>
    <property type="match status" value="1"/>
</dbReference>
<evidence type="ECO:0000259" key="1">
    <source>
        <dbReference type="SMART" id="SM00960"/>
    </source>
</evidence>
<name>A0A238HD17_9NEIS</name>
<evidence type="ECO:0000313" key="3">
    <source>
        <dbReference type="EMBL" id="SNB50969.1"/>
    </source>
</evidence>
<accession>A0A238HD17</accession>
<dbReference type="RefSeq" id="WP_085815707.1">
    <property type="nucleotide sequence ID" value="NZ_CP123447.1"/>
</dbReference>
<dbReference type="PANTHER" id="PTHR36222:SF1">
    <property type="entry name" value="SERINE PROTEASE INHIBITOR RV3364C"/>
    <property type="match status" value="1"/>
</dbReference>
<dbReference type="EMBL" id="FXUV02000001">
    <property type="protein sequence ID" value="SNB50969.1"/>
    <property type="molecule type" value="Genomic_DNA"/>
</dbReference>
<feature type="domain" description="Roadblock/LAMTOR2" evidence="1">
    <location>
        <begin position="6"/>
        <end position="96"/>
    </location>
</feature>
<dbReference type="Pfam" id="PF03259">
    <property type="entry name" value="Robl_LC7"/>
    <property type="match status" value="1"/>
</dbReference>
<dbReference type="PANTHER" id="PTHR36222">
    <property type="entry name" value="SERINE PROTEASE INHIBITOR RV3364C"/>
    <property type="match status" value="1"/>
</dbReference>
<dbReference type="InterPro" id="IPR004942">
    <property type="entry name" value="Roadblock/LAMTOR2_dom"/>
</dbReference>
<sequence>MNASTFQPILEELHHNSTDVIASTLIAVDGIPLCSILPRNADADRVGGMSAAMLSLGQRTTKELLSSQMKQLIVESQDGFILLVQATDDLVLVTTARKEAKLGMIMLHVRQAVAQIRQVA</sequence>
<dbReference type="STRING" id="1522312.GCA_900177895_02182"/>
<dbReference type="OrthoDB" id="8613602at2"/>